<proteinExistence type="predicted"/>
<gene>
    <name evidence="2" type="ORF">Vbra_2720</name>
</gene>
<protein>
    <submittedName>
        <fullName evidence="2">Uncharacterized protein</fullName>
    </submittedName>
</protein>
<name>A0A0G4GNX9_VITBC</name>
<feature type="compositionally biased region" description="Polar residues" evidence="1">
    <location>
        <begin position="53"/>
        <end position="62"/>
    </location>
</feature>
<dbReference type="AlphaFoldDB" id="A0A0G4GNX9"/>
<accession>A0A0G4GNX9</accession>
<dbReference type="EMBL" id="CDMY01000739">
    <property type="protein sequence ID" value="CEM31988.1"/>
    <property type="molecule type" value="Genomic_DNA"/>
</dbReference>
<dbReference type="InParanoid" id="A0A0G4GNX9"/>
<feature type="region of interest" description="Disordered" evidence="1">
    <location>
        <begin position="217"/>
        <end position="239"/>
    </location>
</feature>
<evidence type="ECO:0000313" key="3">
    <source>
        <dbReference type="Proteomes" id="UP000041254"/>
    </source>
</evidence>
<feature type="region of interest" description="Disordered" evidence="1">
    <location>
        <begin position="37"/>
        <end position="64"/>
    </location>
</feature>
<sequence length="319" mass="35517">MTSPRAQLRIPVWRESRQGGQTKSAVSAHAAVLRVSDWQDSRGRAATRASATPQQQIDSPQQLADRAARLQKGIQSLQDMLNDPDKSKVDFVESMQKKPGSASLQMRGSWQPLIGHPEHIGSVVKHALLETPTSLKDYDATEDLDQLARLMADAEFTPRPAGQGGPTAKDRREGIHQLNLHLEPEGDYEESLKLQYPCIITEGPEAQLTHEVFYPLKEPSAKSGSSPSPHASKKVHTHHGGRLCLGEDASMKPEEGFFVVFDGEHSKGMSMEESVKLLFVLFVAVFVDDHAIVHHVQLVFRTEHSFRPPWVSFLAMWRL</sequence>
<keyword evidence="3" id="KW-1185">Reference proteome</keyword>
<evidence type="ECO:0000256" key="1">
    <source>
        <dbReference type="SAM" id="MobiDB-lite"/>
    </source>
</evidence>
<reference evidence="2 3" key="1">
    <citation type="submission" date="2014-11" db="EMBL/GenBank/DDBJ databases">
        <authorList>
            <person name="Zhu J."/>
            <person name="Qi W."/>
            <person name="Song R."/>
        </authorList>
    </citation>
    <scope>NUCLEOTIDE SEQUENCE [LARGE SCALE GENOMIC DNA]</scope>
</reference>
<organism evidence="2 3">
    <name type="scientific">Vitrella brassicaformis (strain CCMP3155)</name>
    <dbReference type="NCBI Taxonomy" id="1169540"/>
    <lineage>
        <taxon>Eukaryota</taxon>
        <taxon>Sar</taxon>
        <taxon>Alveolata</taxon>
        <taxon>Colpodellida</taxon>
        <taxon>Vitrellaceae</taxon>
        <taxon>Vitrella</taxon>
    </lineage>
</organism>
<dbReference type="VEuPathDB" id="CryptoDB:Vbra_2720"/>
<evidence type="ECO:0000313" key="2">
    <source>
        <dbReference type="EMBL" id="CEM31988.1"/>
    </source>
</evidence>
<dbReference type="Proteomes" id="UP000041254">
    <property type="component" value="Unassembled WGS sequence"/>
</dbReference>